<reference evidence="3" key="1">
    <citation type="submission" date="2017-02" db="EMBL/GenBank/DDBJ databases">
        <authorList>
            <person name="Varghese N."/>
            <person name="Submissions S."/>
        </authorList>
    </citation>
    <scope>NUCLEOTIDE SEQUENCE [LARGE SCALE GENOMIC DNA]</scope>
    <source>
        <strain evidence="3">ATCC 25662</strain>
    </source>
</reference>
<protein>
    <submittedName>
        <fullName evidence="2">Uncharacterized protein</fullName>
    </submittedName>
</protein>
<dbReference type="OrthoDB" id="3174166at2"/>
<keyword evidence="3" id="KW-1185">Reference proteome</keyword>
<keyword evidence="1" id="KW-0472">Membrane</keyword>
<dbReference type="AlphaFoldDB" id="A0A1T4NWN7"/>
<organism evidence="2 3">
    <name type="scientific">Anaerorhabdus furcosa</name>
    <dbReference type="NCBI Taxonomy" id="118967"/>
    <lineage>
        <taxon>Bacteria</taxon>
        <taxon>Bacillati</taxon>
        <taxon>Bacillota</taxon>
        <taxon>Erysipelotrichia</taxon>
        <taxon>Erysipelotrichales</taxon>
        <taxon>Erysipelotrichaceae</taxon>
        <taxon>Anaerorhabdus</taxon>
    </lineage>
</organism>
<feature type="transmembrane region" description="Helical" evidence="1">
    <location>
        <begin position="21"/>
        <end position="38"/>
    </location>
</feature>
<gene>
    <name evidence="2" type="ORF">SAMN02745191_1764</name>
</gene>
<dbReference type="EMBL" id="FUWY01000005">
    <property type="protein sequence ID" value="SJZ83641.1"/>
    <property type="molecule type" value="Genomic_DNA"/>
</dbReference>
<evidence type="ECO:0000313" key="2">
    <source>
        <dbReference type="EMBL" id="SJZ83641.1"/>
    </source>
</evidence>
<sequence length="134" mass="15900">MGKLKYALLRFMQGRYGTDSLNNFLLYGSIVIYILDIFFIKNFFVSLISQAMLILVIFRMFSKNWIKRQNENAIYLNLTKGIRRYFICMQKQLKDKDHTYFLCPNCKQIVRVPKGKGKIELTCPSCKTKFDRKT</sequence>
<keyword evidence="1" id="KW-0812">Transmembrane</keyword>
<keyword evidence="1" id="KW-1133">Transmembrane helix</keyword>
<feature type="transmembrane region" description="Helical" evidence="1">
    <location>
        <begin position="44"/>
        <end position="61"/>
    </location>
</feature>
<dbReference type="Proteomes" id="UP000243297">
    <property type="component" value="Unassembled WGS sequence"/>
</dbReference>
<dbReference type="STRING" id="118967.SAMN02745191_1764"/>
<evidence type="ECO:0000313" key="3">
    <source>
        <dbReference type="Proteomes" id="UP000243297"/>
    </source>
</evidence>
<accession>A0A1T4NWN7</accession>
<dbReference type="RefSeq" id="WP_078712170.1">
    <property type="nucleotide sequence ID" value="NZ_FUWY01000005.1"/>
</dbReference>
<proteinExistence type="predicted"/>
<dbReference type="CDD" id="cd20335">
    <property type="entry name" value="BRcat_RBR"/>
    <property type="match status" value="1"/>
</dbReference>
<name>A0A1T4NWN7_9FIRM</name>
<evidence type="ECO:0000256" key="1">
    <source>
        <dbReference type="SAM" id="Phobius"/>
    </source>
</evidence>